<evidence type="ECO:0000313" key="2">
    <source>
        <dbReference type="Proteomes" id="UP000244924"/>
    </source>
</evidence>
<dbReference type="OrthoDB" id="8555998at2"/>
<organism evidence="1 2">
    <name type="scientific">Albidovulum aquaemixtae</name>
    <dbReference type="NCBI Taxonomy" id="1542388"/>
    <lineage>
        <taxon>Bacteria</taxon>
        <taxon>Pseudomonadati</taxon>
        <taxon>Pseudomonadota</taxon>
        <taxon>Alphaproteobacteria</taxon>
        <taxon>Rhodobacterales</taxon>
        <taxon>Paracoccaceae</taxon>
        <taxon>Albidovulum</taxon>
    </lineage>
</organism>
<accession>A0A2R8BKQ9</accession>
<proteinExistence type="predicted"/>
<gene>
    <name evidence="1" type="ORF">DEA8626_03032</name>
</gene>
<dbReference type="EMBL" id="OMOQ01000002">
    <property type="protein sequence ID" value="SPH23955.1"/>
    <property type="molecule type" value="Genomic_DNA"/>
</dbReference>
<evidence type="ECO:0000313" key="1">
    <source>
        <dbReference type="EMBL" id="SPH23955.1"/>
    </source>
</evidence>
<dbReference type="RefSeq" id="WP_108854018.1">
    <property type="nucleotide sequence ID" value="NZ_OMOQ01000002.1"/>
</dbReference>
<dbReference type="Proteomes" id="UP000244924">
    <property type="component" value="Unassembled WGS sequence"/>
</dbReference>
<dbReference type="AlphaFoldDB" id="A0A2R8BKQ9"/>
<protein>
    <submittedName>
        <fullName evidence="1">Uncharacterized protein</fullName>
    </submittedName>
</protein>
<sequence>MNKPSTIVPMRSTAVNFNYGMIVNDTDLTAAMHYPVQLMQAVNRAVYGCGIVCGFPFDPAPEICGRIVDCDPCKKPASTNQTDGKKAYQGFKVQVGRGTAIDCHGLPIEICEPAVVDVSPDKCGCKCDDGDDKTAWVCIAARRTRADEAPRGDCCDSGSEVNCARSRDHVEIKAFSPKGLPDHTCYNWPDKDAGGGGGCGCGCGGGGTAGGQGQPGSSGDYGKPMHPCDCLVQCDPCDCCGEGWVLLGCVEVCETGVIVGNFRPPLDGGGFGPYPRAPYRHRRMIKPIECRCREYLIEDPGAQKAQQAQTAQSVAELEKKIEAKVKEAKLNLDTTQMKLAKGMMRLGATEQLEKMFKEQPTLAMNMLGLRSQKTSREVLNILAGVVKDN</sequence>
<keyword evidence="2" id="KW-1185">Reference proteome</keyword>
<reference evidence="1 2" key="1">
    <citation type="submission" date="2018-03" db="EMBL/GenBank/DDBJ databases">
        <authorList>
            <person name="Keele B.F."/>
        </authorList>
    </citation>
    <scope>NUCLEOTIDE SEQUENCE [LARGE SCALE GENOMIC DNA]</scope>
    <source>
        <strain evidence="1 2">CECT 8626</strain>
    </source>
</reference>
<name>A0A2R8BKQ9_9RHOB</name>